<dbReference type="InterPro" id="IPR029044">
    <property type="entry name" value="Nucleotide-diphossugar_trans"/>
</dbReference>
<sequence length="52" mass="6163">MYAYNFEGRRYDVGDKLGFLEATVDYALKKDDIKDDFLNYLKQVCDRCKSID</sequence>
<comment type="caution">
    <text evidence="3">The sequence shown here is derived from an EMBL/GenBank/DDBJ whole genome shotgun (WGS) entry which is preliminary data.</text>
</comment>
<keyword evidence="2 3" id="KW-0548">Nucleotidyltransferase</keyword>
<evidence type="ECO:0000313" key="3">
    <source>
        <dbReference type="EMBL" id="MPN63869.1"/>
    </source>
</evidence>
<accession>A0A645JM97</accession>
<reference evidence="3" key="1">
    <citation type="submission" date="2019-08" db="EMBL/GenBank/DDBJ databases">
        <authorList>
            <person name="Kucharzyk K."/>
            <person name="Murdoch R.W."/>
            <person name="Higgins S."/>
            <person name="Loffler F."/>
        </authorList>
    </citation>
    <scope>NUCLEOTIDE SEQUENCE</scope>
</reference>
<name>A0A645JM97_9ZZZZ</name>
<dbReference type="EMBL" id="VSSQ01143908">
    <property type="protein sequence ID" value="MPN63869.1"/>
    <property type="molecule type" value="Genomic_DNA"/>
</dbReference>
<evidence type="ECO:0000256" key="1">
    <source>
        <dbReference type="ARBA" id="ARBA00022679"/>
    </source>
</evidence>
<dbReference type="GO" id="GO:0006011">
    <property type="term" value="P:UDP-alpha-D-glucose metabolic process"/>
    <property type="evidence" value="ECO:0007669"/>
    <property type="project" value="InterPro"/>
</dbReference>
<dbReference type="InterPro" id="IPR005771">
    <property type="entry name" value="GalU_uridylyltTrfase_bac/arc"/>
</dbReference>
<dbReference type="PANTHER" id="PTHR43197">
    <property type="entry name" value="UTP--GLUCOSE-1-PHOSPHATE URIDYLYLTRANSFERASE"/>
    <property type="match status" value="1"/>
</dbReference>
<gene>
    <name evidence="3" type="primary">gtaB_33</name>
    <name evidence="3" type="ORF">SDC9_211636</name>
</gene>
<dbReference type="PANTHER" id="PTHR43197:SF1">
    <property type="entry name" value="UTP--GLUCOSE-1-PHOSPHATE URIDYLYLTRANSFERASE"/>
    <property type="match status" value="1"/>
</dbReference>
<dbReference type="AlphaFoldDB" id="A0A645JM97"/>
<proteinExistence type="predicted"/>
<dbReference type="Gene3D" id="3.90.550.10">
    <property type="entry name" value="Spore Coat Polysaccharide Biosynthesis Protein SpsA, Chain A"/>
    <property type="match status" value="1"/>
</dbReference>
<dbReference type="EC" id="2.7.7.9" evidence="3"/>
<dbReference type="GO" id="GO:0003983">
    <property type="term" value="F:UTP:glucose-1-phosphate uridylyltransferase activity"/>
    <property type="evidence" value="ECO:0007669"/>
    <property type="project" value="UniProtKB-EC"/>
</dbReference>
<keyword evidence="1 3" id="KW-0808">Transferase</keyword>
<organism evidence="3">
    <name type="scientific">bioreactor metagenome</name>
    <dbReference type="NCBI Taxonomy" id="1076179"/>
    <lineage>
        <taxon>unclassified sequences</taxon>
        <taxon>metagenomes</taxon>
        <taxon>ecological metagenomes</taxon>
    </lineage>
</organism>
<evidence type="ECO:0000256" key="2">
    <source>
        <dbReference type="ARBA" id="ARBA00022695"/>
    </source>
</evidence>
<protein>
    <submittedName>
        <fullName evidence="3">UTP--glucose-1-phosphate uridylyltransferase</fullName>
        <ecNumber evidence="3">2.7.7.9</ecNumber>
    </submittedName>
</protein>